<proteinExistence type="inferred from homology"/>
<dbReference type="Pfam" id="PF00106">
    <property type="entry name" value="adh_short"/>
    <property type="match status" value="1"/>
</dbReference>
<evidence type="ECO:0000256" key="2">
    <source>
        <dbReference type="ARBA" id="ARBA00023002"/>
    </source>
</evidence>
<dbReference type="EMBL" id="BONF01000031">
    <property type="protein sequence ID" value="GIF83727.1"/>
    <property type="molecule type" value="Genomic_DNA"/>
</dbReference>
<keyword evidence="5" id="KW-1185">Reference proteome</keyword>
<dbReference type="InterPro" id="IPR002347">
    <property type="entry name" value="SDR_fam"/>
</dbReference>
<dbReference type="PRINTS" id="PR00081">
    <property type="entry name" value="GDHRDH"/>
</dbReference>
<dbReference type="GO" id="GO:0016491">
    <property type="term" value="F:oxidoreductase activity"/>
    <property type="evidence" value="ECO:0007669"/>
    <property type="project" value="UniProtKB-KW"/>
</dbReference>
<dbReference type="RefSeq" id="WP_203750958.1">
    <property type="nucleotide sequence ID" value="NZ_BONF01000031.1"/>
</dbReference>
<name>A0A8J3NK49_9ACTN</name>
<reference evidence="4 5" key="1">
    <citation type="submission" date="2021-01" db="EMBL/GenBank/DDBJ databases">
        <title>Whole genome shotgun sequence of Catellatospora bangladeshensis NBRC 107357.</title>
        <authorList>
            <person name="Komaki H."/>
            <person name="Tamura T."/>
        </authorList>
    </citation>
    <scope>NUCLEOTIDE SEQUENCE [LARGE SCALE GENOMIC DNA]</scope>
    <source>
        <strain evidence="4 5">NBRC 107357</strain>
    </source>
</reference>
<dbReference type="PANTHER" id="PTHR44169">
    <property type="entry name" value="NADPH-DEPENDENT 1-ACYLDIHYDROXYACETONE PHOSPHATE REDUCTASE"/>
    <property type="match status" value="1"/>
</dbReference>
<dbReference type="Proteomes" id="UP000601223">
    <property type="component" value="Unassembled WGS sequence"/>
</dbReference>
<dbReference type="SUPFAM" id="SSF51735">
    <property type="entry name" value="NAD(P)-binding Rossmann-fold domains"/>
    <property type="match status" value="1"/>
</dbReference>
<protein>
    <submittedName>
        <fullName evidence="4">Short-chain dehydrogenase</fullName>
    </submittedName>
</protein>
<dbReference type="InterPro" id="IPR036291">
    <property type="entry name" value="NAD(P)-bd_dom_sf"/>
</dbReference>
<gene>
    <name evidence="4" type="ORF">Cba03nite_50760</name>
</gene>
<evidence type="ECO:0000313" key="5">
    <source>
        <dbReference type="Proteomes" id="UP000601223"/>
    </source>
</evidence>
<organism evidence="4 5">
    <name type="scientific">Catellatospora bangladeshensis</name>
    <dbReference type="NCBI Taxonomy" id="310355"/>
    <lineage>
        <taxon>Bacteria</taxon>
        <taxon>Bacillati</taxon>
        <taxon>Actinomycetota</taxon>
        <taxon>Actinomycetes</taxon>
        <taxon>Micromonosporales</taxon>
        <taxon>Micromonosporaceae</taxon>
        <taxon>Catellatospora</taxon>
    </lineage>
</organism>
<comment type="similarity">
    <text evidence="1 3">Belongs to the short-chain dehydrogenases/reductases (SDR) family.</text>
</comment>
<accession>A0A8J3NK49</accession>
<dbReference type="Gene3D" id="3.40.50.720">
    <property type="entry name" value="NAD(P)-binding Rossmann-like Domain"/>
    <property type="match status" value="1"/>
</dbReference>
<dbReference type="PANTHER" id="PTHR44169:SF6">
    <property type="entry name" value="NADPH-DEPENDENT 1-ACYLDIHYDROXYACETONE PHOSPHATE REDUCTASE"/>
    <property type="match status" value="1"/>
</dbReference>
<evidence type="ECO:0000256" key="1">
    <source>
        <dbReference type="ARBA" id="ARBA00006484"/>
    </source>
</evidence>
<evidence type="ECO:0000256" key="3">
    <source>
        <dbReference type="RuleBase" id="RU000363"/>
    </source>
</evidence>
<dbReference type="NCBIfam" id="NF006119">
    <property type="entry name" value="PRK08264.1-5"/>
    <property type="match status" value="1"/>
</dbReference>
<dbReference type="AlphaFoldDB" id="A0A8J3NK49"/>
<sequence length="233" mass="23780">MKIEGSVALVTGANRGLGKAYTEELLARGAAKVYAAARDTASITDPRVIPLQLDITDPASVAAAAAQAGDVQLLVNNAGIATGAGVLDGEDALRREMETNYLGPVRVSAAFAPILGANGGGAIVNMLSALSWLSLPNTAGYSAAKAAAWAATNALRLALKEQGTLVTAVHVGYVDTDMAAHVDGPKVPPRDVVTQVLDAVEAAQPEVLADETSRRVKAGLSGDLRNLYPALSA</sequence>
<comment type="caution">
    <text evidence="4">The sequence shown here is derived from an EMBL/GenBank/DDBJ whole genome shotgun (WGS) entry which is preliminary data.</text>
</comment>
<evidence type="ECO:0000313" key="4">
    <source>
        <dbReference type="EMBL" id="GIF83727.1"/>
    </source>
</evidence>
<dbReference type="PRINTS" id="PR00080">
    <property type="entry name" value="SDRFAMILY"/>
</dbReference>
<keyword evidence="2" id="KW-0560">Oxidoreductase</keyword>